<dbReference type="InterPro" id="IPR051801">
    <property type="entry name" value="GH28_Enzymes"/>
</dbReference>
<evidence type="ECO:0000313" key="8">
    <source>
        <dbReference type="Proteomes" id="UP000593601"/>
    </source>
</evidence>
<evidence type="ECO:0000256" key="4">
    <source>
        <dbReference type="RuleBase" id="RU361169"/>
    </source>
</evidence>
<evidence type="ECO:0000256" key="3">
    <source>
        <dbReference type="ARBA" id="ARBA00023295"/>
    </source>
</evidence>
<dbReference type="InterPro" id="IPR036116">
    <property type="entry name" value="FN3_sf"/>
</dbReference>
<dbReference type="InterPro" id="IPR016134">
    <property type="entry name" value="Dockerin_dom"/>
</dbReference>
<keyword evidence="2 4" id="KW-0378">Hydrolase</keyword>
<evidence type="ECO:0000313" key="7">
    <source>
        <dbReference type="EMBL" id="QOV20136.1"/>
    </source>
</evidence>
<dbReference type="Pfam" id="PF00295">
    <property type="entry name" value="Glyco_hydro_28"/>
    <property type="match status" value="1"/>
</dbReference>
<dbReference type="Pfam" id="PF00404">
    <property type="entry name" value="Dockerin_1"/>
    <property type="match status" value="1"/>
</dbReference>
<dbReference type="SMART" id="SM00060">
    <property type="entry name" value="FN3"/>
    <property type="match status" value="4"/>
</dbReference>
<dbReference type="InterPro" id="IPR003961">
    <property type="entry name" value="FN3_dom"/>
</dbReference>
<dbReference type="PROSITE" id="PS51766">
    <property type="entry name" value="DOCKERIN"/>
    <property type="match status" value="1"/>
</dbReference>
<evidence type="ECO:0000256" key="1">
    <source>
        <dbReference type="ARBA" id="ARBA00008834"/>
    </source>
</evidence>
<evidence type="ECO:0000256" key="2">
    <source>
        <dbReference type="ARBA" id="ARBA00022801"/>
    </source>
</evidence>
<dbReference type="GO" id="GO:0000272">
    <property type="term" value="P:polysaccharide catabolic process"/>
    <property type="evidence" value="ECO:0007669"/>
    <property type="project" value="InterPro"/>
</dbReference>
<dbReference type="SUPFAM" id="SSF63446">
    <property type="entry name" value="Type I dockerin domain"/>
    <property type="match status" value="1"/>
</dbReference>
<comment type="similarity">
    <text evidence="1 4">Belongs to the glycosyl hydrolase 28 family.</text>
</comment>
<proteinExistence type="inferred from homology"/>
<keyword evidence="8" id="KW-1185">Reference proteome</keyword>
<dbReference type="PANTHER" id="PTHR31339:SF9">
    <property type="entry name" value="PLASMIN AND FIBRONECTIN-BINDING PROTEIN A"/>
    <property type="match status" value="1"/>
</dbReference>
<dbReference type="KEGG" id="bliq:INP51_04085"/>
<dbReference type="CDD" id="cd14256">
    <property type="entry name" value="Dockerin_I"/>
    <property type="match status" value="1"/>
</dbReference>
<dbReference type="InterPro" id="IPR036439">
    <property type="entry name" value="Dockerin_dom_sf"/>
</dbReference>
<dbReference type="Gene3D" id="2.160.20.10">
    <property type="entry name" value="Single-stranded right-handed beta-helix, Pectin lyase-like"/>
    <property type="match status" value="1"/>
</dbReference>
<dbReference type="PROSITE" id="PS50853">
    <property type="entry name" value="FN3"/>
    <property type="match status" value="2"/>
</dbReference>
<dbReference type="RefSeq" id="WP_193736456.1">
    <property type="nucleotide sequence ID" value="NZ_CP063304.1"/>
</dbReference>
<gene>
    <name evidence="7" type="ORF">INP51_04085</name>
</gene>
<dbReference type="Pfam" id="PF00041">
    <property type="entry name" value="fn3"/>
    <property type="match status" value="1"/>
</dbReference>
<dbReference type="SUPFAM" id="SSF49265">
    <property type="entry name" value="Fibronectin type III"/>
    <property type="match status" value="2"/>
</dbReference>
<dbReference type="SUPFAM" id="SSF51126">
    <property type="entry name" value="Pectin lyase-like"/>
    <property type="match status" value="1"/>
</dbReference>
<evidence type="ECO:0000259" key="6">
    <source>
        <dbReference type="PROSITE" id="PS51766"/>
    </source>
</evidence>
<dbReference type="EMBL" id="CP063304">
    <property type="protein sequence ID" value="QOV20136.1"/>
    <property type="molecule type" value="Genomic_DNA"/>
</dbReference>
<dbReference type="Gene3D" id="1.20.1270.90">
    <property type="entry name" value="AF1782-like"/>
    <property type="match status" value="3"/>
</dbReference>
<dbReference type="Gene3D" id="2.60.40.10">
    <property type="entry name" value="Immunoglobulins"/>
    <property type="match status" value="3"/>
</dbReference>
<reference evidence="7 8" key="1">
    <citation type="submission" date="2020-10" db="EMBL/GenBank/DDBJ databases">
        <title>Blautia liquoris sp.nov., isolated from the mud in a fermentation cellar used for the production of Chinese strong-flavoured liquor.</title>
        <authorList>
            <person name="Lu L."/>
        </authorList>
    </citation>
    <scope>NUCLEOTIDE SEQUENCE [LARGE SCALE GENOMIC DNA]</scope>
    <source>
        <strain evidence="7 8">LZLJ-3</strain>
    </source>
</reference>
<feature type="domain" description="Dockerin" evidence="6">
    <location>
        <begin position="1358"/>
        <end position="1425"/>
    </location>
</feature>
<feature type="domain" description="Fibronectin type-III" evidence="5">
    <location>
        <begin position="757"/>
        <end position="847"/>
    </location>
</feature>
<evidence type="ECO:0000259" key="5">
    <source>
        <dbReference type="PROSITE" id="PS50853"/>
    </source>
</evidence>
<dbReference type="Pfam" id="PF07554">
    <property type="entry name" value="FIVAR"/>
    <property type="match status" value="3"/>
</dbReference>
<dbReference type="InterPro" id="IPR002105">
    <property type="entry name" value="Dockerin_1_rpt"/>
</dbReference>
<accession>A0A7M2RII0</accession>
<dbReference type="GO" id="GO:0004650">
    <property type="term" value="F:polygalacturonase activity"/>
    <property type="evidence" value="ECO:0007669"/>
    <property type="project" value="InterPro"/>
</dbReference>
<name>A0A7M2RII0_9FIRM</name>
<feature type="domain" description="Fibronectin type-III" evidence="5">
    <location>
        <begin position="109"/>
        <end position="196"/>
    </location>
</feature>
<protein>
    <submittedName>
        <fullName evidence="7">FIVAR domain-containing protein</fullName>
    </submittedName>
</protein>
<dbReference type="PANTHER" id="PTHR31339">
    <property type="entry name" value="PECTIN LYASE-RELATED"/>
    <property type="match status" value="1"/>
</dbReference>
<dbReference type="InterPro" id="IPR011050">
    <property type="entry name" value="Pectin_lyase_fold/virulence"/>
</dbReference>
<keyword evidence="3 4" id="KW-0326">Glycosidase</keyword>
<sequence>MNNKFKSALCLSATLITLTTVFSTVNTRAAGMPGTEGHDKYVDSKVFDVISSDTFGTKDLDSPLFDKARGSNDISDLLVPTLAYDDTSIGLVWKKPEKYDNIADYHVYINGKLQETARENFKVNAEWTAKYMDAFYDYYQDKGNSDIDTVNVDIHSFLATGLKPDTNYSFSVVAIDEAGNELGTPKSIDQKTTPSPEVFDITEYGAKTSEGYTTYDDETNTFIEANTKAIQDAIDACTPGGKVVIPEGTFVSGAIWLKSDMTLEVNGTLWASPNSDHFEIGFHMYPFYTDTRGWGLINAVSSDESQPLENIRVTGNGTVYGNGWKYGAKDAIYKDGYIPNAGDPSTQQAGDVDLTVEGNEKYALPRWVAGNNKKVYHYGVQAADSARKYLSNVTDANGSKKYSDDVVNALAGKIATNKDDKLSEIDAADLTNAYATRSSLIIMRNVTNVYLGDVTVMNPANHSVNILDSRNVSATNVKVLSYDGNNGDGLGFGCSQNVICWNNCNDTGDDNLGFGASVGEGARDCDIQTNSEVWMFNNFLREGHGGLAAGSHTGNGIQDVLFEDTVMNHIDAAFRFKSAPTNGGFGANITMRDCAAADPTQGWVLTTSYSDPNSASSTEAAEIGRFYNFASYNISVYGPTQNTICVYADVDPVNHPDKPWHVHSNLYFQDITFGDVGGNGSFKNYNGWDTLTGCENSVFYNVKTNSYNGKAIDKKNDRAWTNIKYSKNIRFQGSTLETLNADTAVMDNISSAPAIDPASEINAVSAQDGRSADLSWSAADDNSGNVLYGVDTFLDDEKVDAVDGIEETSATLPGLSSGVTYTFKIYASDETGNKTELGETTLTTSGDLDTADITAPASIDVALSNGIYTCAQAEWPSAYQSDARVRGYQLYANGDLKKTVYNYQIPDYKNSETVSKQIGRLTPGTDNNVEIKAFTDAGTEFSYNQASIRTLDNYDYKAPVFPENVKVTATVSDNGDVVLTWDAASDDTKVNGYRVYVDQIPVFGKDGKAFNPVNGAITTSDTTWTISGLDLTKEHTFTIQAGDSWWKAEQTMGNFDKMADFNWTVKGISTSRIDNIPAGPTEPSKPDETTRYALEKLLEMVDGLDEQDFTKDSWAALIEKYNNAKSLLQSDETTQEQYDAAYADLAKAFNDLNEGPNTTAAEVLVREAQKILQESHKYRPDAIQKLQHALDLVNKDLKNPSISQSELDEHSNELLDAMIHLLDIADASNLQKLVDIANEFLSEKEKFTSTSISDLENALKNAEVILADDNRTSSQISDISNQISDAIGGLVLRGNRDNLKPWIEKAESILAEEIKYTPTSIQGLRETLDQANIVYQNIDATIADVKNSISALTEELSQVRILGDLDGDGEVTTKDAVSLLRSAAELDDLTWDAKDAADVNLDGVIDTRDASMILQYSSELISSFR</sequence>
<dbReference type="InterPro" id="IPR012334">
    <property type="entry name" value="Pectin_lyas_fold"/>
</dbReference>
<dbReference type="InterPro" id="IPR013783">
    <property type="entry name" value="Ig-like_fold"/>
</dbReference>
<dbReference type="Proteomes" id="UP000593601">
    <property type="component" value="Chromosome"/>
</dbReference>
<organism evidence="7 8">
    <name type="scientific">Blautia liquoris</name>
    <dbReference type="NCBI Taxonomy" id="2779518"/>
    <lineage>
        <taxon>Bacteria</taxon>
        <taxon>Bacillati</taxon>
        <taxon>Bacillota</taxon>
        <taxon>Clostridia</taxon>
        <taxon>Lachnospirales</taxon>
        <taxon>Lachnospiraceae</taxon>
        <taxon>Blautia</taxon>
    </lineage>
</organism>
<dbReference type="InterPro" id="IPR000743">
    <property type="entry name" value="Glyco_hydro_28"/>
</dbReference>
<dbReference type="Gene3D" id="1.10.1330.10">
    <property type="entry name" value="Dockerin domain"/>
    <property type="match status" value="1"/>
</dbReference>
<dbReference type="CDD" id="cd00063">
    <property type="entry name" value="FN3"/>
    <property type="match status" value="3"/>
</dbReference>